<protein>
    <submittedName>
        <fullName evidence="1">Response regulator</fullName>
    </submittedName>
</protein>
<keyword evidence="2" id="KW-1185">Reference proteome</keyword>
<evidence type="ECO:0000313" key="2">
    <source>
        <dbReference type="Proteomes" id="UP000594014"/>
    </source>
</evidence>
<dbReference type="EMBL" id="CP042469">
    <property type="protein sequence ID" value="QOX64501.1"/>
    <property type="molecule type" value="Genomic_DNA"/>
</dbReference>
<proteinExistence type="predicted"/>
<name>A0ACD1AE18_9FIRM</name>
<evidence type="ECO:0000313" key="1">
    <source>
        <dbReference type="EMBL" id="QOX64501.1"/>
    </source>
</evidence>
<reference evidence="1" key="1">
    <citation type="submission" date="2019-08" db="EMBL/GenBank/DDBJ databases">
        <title>Genome sequence of Clostridiales bacterium MT110.</title>
        <authorList>
            <person name="Cao J."/>
        </authorList>
    </citation>
    <scope>NUCLEOTIDE SEQUENCE</scope>
    <source>
        <strain evidence="1">MT110</strain>
    </source>
</reference>
<gene>
    <name evidence="1" type="ORF">FRZ06_14705</name>
</gene>
<organism evidence="1 2">
    <name type="scientific">Anoxybacterium hadale</name>
    <dbReference type="NCBI Taxonomy" id="3408580"/>
    <lineage>
        <taxon>Bacteria</taxon>
        <taxon>Bacillati</taxon>
        <taxon>Bacillota</taxon>
        <taxon>Clostridia</taxon>
        <taxon>Peptostreptococcales</taxon>
        <taxon>Anaerovoracaceae</taxon>
        <taxon>Anoxybacterium</taxon>
    </lineage>
</organism>
<dbReference type="Proteomes" id="UP000594014">
    <property type="component" value="Chromosome"/>
</dbReference>
<accession>A0ACD1AE18</accession>
<sequence length="522" mass="58720">MMKLFVADDEEIIRAGIRNCIEKRADIFTICGEAEDGEMALPLIQELRPDILIADVRMPFMDGLDLAALVKRAMPWVHIIIVSGHDEFEYAQKALNVGVDAYILKPVNSPKLLEVLTEVAERIEKEKKTYLDMEESLKRDELETTILREHFLSELVVGAVGLNEALQAAQRHKVSLISKKYVVCQAALSGFAAGDEPARIRLVGNHVFGERTDCIWFLQSNDQMVFIVKGEHETAVREAAYETAQILRHEMKRYLSMDVSVGIGSIVDRIGELAKSYADARSVFGSGLVFQGSKIIGSDDLKLDRLSGKQMLSLNVPLGEQLRHASQKDLPQILESYFQEVSDESLDSHLLRYYLLTDLIVTASRLTQEKGEMQKLISENPRQVFELAASLEDSRSFSLELLTEMISLRSASSTIPYGQEIRSAREYIDAHYSDPDISLHTVAKEVGFSPSHFSAIFSQETGGTFIEYLTKCRVEAAKTMLQDKKNKLHEIAPAIGYNDPHYFSYVFKKNTGVSPKEFRNNL</sequence>